<accession>A0A5C5GGB8</accession>
<dbReference type="EMBL" id="VFFF01000001">
    <property type="protein sequence ID" value="TNY33782.1"/>
    <property type="molecule type" value="Genomic_DNA"/>
</dbReference>
<gene>
    <name evidence="1" type="ORF">FHY64_11110</name>
</gene>
<comment type="caution">
    <text evidence="1">The sequence shown here is derived from an EMBL/GenBank/DDBJ whole genome shotgun (WGS) entry which is preliminary data.</text>
</comment>
<dbReference type="PROSITE" id="PS51257">
    <property type="entry name" value="PROKAR_LIPOPROTEIN"/>
    <property type="match status" value="1"/>
</dbReference>
<dbReference type="Gene3D" id="2.40.360.10">
    <property type="entry name" value="YmcC-like"/>
    <property type="match status" value="1"/>
</dbReference>
<evidence type="ECO:0000313" key="2">
    <source>
        <dbReference type="Proteomes" id="UP000314011"/>
    </source>
</evidence>
<evidence type="ECO:0000313" key="1">
    <source>
        <dbReference type="EMBL" id="TNY33782.1"/>
    </source>
</evidence>
<organism evidence="1 2">
    <name type="scientific">Pelagovum pacificum</name>
    <dbReference type="NCBI Taxonomy" id="2588711"/>
    <lineage>
        <taxon>Bacteria</taxon>
        <taxon>Pseudomonadati</taxon>
        <taxon>Pseudomonadota</taxon>
        <taxon>Alphaproteobacteria</taxon>
        <taxon>Rhodobacterales</taxon>
        <taxon>Paracoccaceae</taxon>
        <taxon>Pelagovum</taxon>
    </lineage>
</organism>
<reference evidence="1 2" key="1">
    <citation type="submission" date="2019-06" db="EMBL/GenBank/DDBJ databases">
        <title>Genome of new Rhodobacteraceae sp. SM1903.</title>
        <authorList>
            <person name="Ren X."/>
        </authorList>
    </citation>
    <scope>NUCLEOTIDE SEQUENCE [LARGE SCALE GENOMIC DNA]</scope>
    <source>
        <strain evidence="1 2">SM1903</strain>
    </source>
</reference>
<dbReference type="InterPro" id="IPR021308">
    <property type="entry name" value="GfcB"/>
</dbReference>
<dbReference type="SUPFAM" id="SSF159270">
    <property type="entry name" value="YmcC-like"/>
    <property type="match status" value="1"/>
</dbReference>
<dbReference type="AlphaFoldDB" id="A0A5C5GGB8"/>
<proteinExistence type="predicted"/>
<sequence>MSMKTALLTGLVAATALTACGPKYEDSGEVFSALSASLLDRGGEEASAEEAAVAQQAQVNAAAQAIASGETLLYASIPSREANAYVQEVGRNGSEVTWLSPDGITVTYENGLLVATRGLGPDLMAANVSGTVAAIRQGGGSVTRSHEYLDGLDHLVRQDYSCTVTRVGNEPIEIFEVAHATVKYEESCQSAGATFTNTYWVDNSGVVWKSRQLISPPVGYLDTYRL</sequence>
<protein>
    <submittedName>
        <fullName evidence="1">YjbF family lipoprotein</fullName>
    </submittedName>
</protein>
<dbReference type="InterPro" id="IPR023373">
    <property type="entry name" value="YmcC_sf"/>
</dbReference>
<name>A0A5C5GGB8_9RHOB</name>
<keyword evidence="1" id="KW-0449">Lipoprotein</keyword>
<dbReference type="RefSeq" id="WP_140194503.1">
    <property type="nucleotide sequence ID" value="NZ_CP065915.1"/>
</dbReference>
<keyword evidence="2" id="KW-1185">Reference proteome</keyword>
<dbReference type="Pfam" id="PF11102">
    <property type="entry name" value="YjbF"/>
    <property type="match status" value="1"/>
</dbReference>
<dbReference type="OrthoDB" id="6237231at2"/>
<dbReference type="Proteomes" id="UP000314011">
    <property type="component" value="Unassembled WGS sequence"/>
</dbReference>